<accession>A0A9W9R8H0</accession>
<evidence type="ECO:0000313" key="7">
    <source>
        <dbReference type="EMBL" id="KAJ5355546.1"/>
    </source>
</evidence>
<feature type="transmembrane region" description="Helical" evidence="6">
    <location>
        <begin position="51"/>
        <end position="77"/>
    </location>
</feature>
<protein>
    <submittedName>
        <fullName evidence="7">ATPase P-type K/Mg/Cd/Cu/Zn/Na/Ca/Na/H-transporter</fullName>
    </submittedName>
</protein>
<dbReference type="GeneID" id="81444850"/>
<evidence type="ECO:0000256" key="3">
    <source>
        <dbReference type="ARBA" id="ARBA00022723"/>
    </source>
</evidence>
<proteinExistence type="predicted"/>
<dbReference type="GO" id="GO:0046872">
    <property type="term" value="F:metal ion binding"/>
    <property type="evidence" value="ECO:0007669"/>
    <property type="project" value="UniProtKB-KW"/>
</dbReference>
<dbReference type="SUPFAM" id="SSF56784">
    <property type="entry name" value="HAD-like"/>
    <property type="match status" value="1"/>
</dbReference>
<dbReference type="PROSITE" id="PS00154">
    <property type="entry name" value="ATPASE_E1_E2"/>
    <property type="match status" value="1"/>
</dbReference>
<comment type="subcellular location">
    <subcellularLocation>
        <location evidence="1">Membrane</location>
    </subcellularLocation>
</comment>
<evidence type="ECO:0000256" key="1">
    <source>
        <dbReference type="ARBA" id="ARBA00004370"/>
    </source>
</evidence>
<keyword evidence="5 6" id="KW-0472">Membrane</keyword>
<dbReference type="GO" id="GO:0000166">
    <property type="term" value="F:nucleotide binding"/>
    <property type="evidence" value="ECO:0007669"/>
    <property type="project" value="InterPro"/>
</dbReference>
<gene>
    <name evidence="7" type="ORF">N7496_012758</name>
</gene>
<evidence type="ECO:0000256" key="2">
    <source>
        <dbReference type="ARBA" id="ARBA00022692"/>
    </source>
</evidence>
<keyword evidence="3" id="KW-0479">Metal-binding</keyword>
<evidence type="ECO:0000256" key="6">
    <source>
        <dbReference type="SAM" id="Phobius"/>
    </source>
</evidence>
<dbReference type="AlphaFoldDB" id="A0A9W9R8H0"/>
<keyword evidence="8" id="KW-1185">Reference proteome</keyword>
<organism evidence="7 8">
    <name type="scientific">Penicillium cataractarum</name>
    <dbReference type="NCBI Taxonomy" id="2100454"/>
    <lineage>
        <taxon>Eukaryota</taxon>
        <taxon>Fungi</taxon>
        <taxon>Dikarya</taxon>
        <taxon>Ascomycota</taxon>
        <taxon>Pezizomycotina</taxon>
        <taxon>Eurotiomycetes</taxon>
        <taxon>Eurotiomycetidae</taxon>
        <taxon>Eurotiales</taxon>
        <taxon>Aspergillaceae</taxon>
        <taxon>Penicillium</taxon>
    </lineage>
</organism>
<evidence type="ECO:0000313" key="8">
    <source>
        <dbReference type="Proteomes" id="UP001147782"/>
    </source>
</evidence>
<dbReference type="PANTHER" id="PTHR46594">
    <property type="entry name" value="P-TYPE CATION-TRANSPORTING ATPASE"/>
    <property type="match status" value="1"/>
</dbReference>
<feature type="non-terminal residue" evidence="7">
    <location>
        <position position="1"/>
    </location>
</feature>
<dbReference type="Gene3D" id="3.40.50.1000">
    <property type="entry name" value="HAD superfamily/HAD-like"/>
    <property type="match status" value="2"/>
</dbReference>
<dbReference type="RefSeq" id="XP_056549569.1">
    <property type="nucleotide sequence ID" value="XM_056705671.1"/>
</dbReference>
<dbReference type="EMBL" id="JAPZBS010000010">
    <property type="protein sequence ID" value="KAJ5355546.1"/>
    <property type="molecule type" value="Genomic_DNA"/>
</dbReference>
<dbReference type="InterPro" id="IPR036412">
    <property type="entry name" value="HAD-like_sf"/>
</dbReference>
<dbReference type="Pfam" id="PF00702">
    <property type="entry name" value="Hydrolase"/>
    <property type="match status" value="1"/>
</dbReference>
<sequence>DIFKVLYNTRILADGTVINGSSDINESSLYSLAIVGIIIRGYNGPEATIKVIIYAITVLIISYLYTIGLAIPIVIVISSGVTAEKGIIFKLVDTIEVAYKTSHVMFDKTGTLTRGKLSIIIENYDNVGSLSLLLRLIENSLYPVSVSVATYLKDASVTASTIPKAKSLTSIGVKTTFSGRKLRLVYSLEDKLRPNATRTIESLQKRGISVYIVSGDDNGAI</sequence>
<name>A0A9W9R8H0_9EURO</name>
<dbReference type="GO" id="GO:0016020">
    <property type="term" value="C:membrane"/>
    <property type="evidence" value="ECO:0007669"/>
    <property type="project" value="UniProtKB-SubCell"/>
</dbReference>
<reference evidence="7" key="2">
    <citation type="journal article" date="2023" name="IMA Fungus">
        <title>Comparative genomic study of the Penicillium genus elucidates a diverse pangenome and 15 lateral gene transfer events.</title>
        <authorList>
            <person name="Petersen C."/>
            <person name="Sorensen T."/>
            <person name="Nielsen M.R."/>
            <person name="Sondergaard T.E."/>
            <person name="Sorensen J.L."/>
            <person name="Fitzpatrick D.A."/>
            <person name="Frisvad J.C."/>
            <person name="Nielsen K.L."/>
        </authorList>
    </citation>
    <scope>NUCLEOTIDE SEQUENCE</scope>
    <source>
        <strain evidence="7">IBT 29864</strain>
    </source>
</reference>
<comment type="caution">
    <text evidence="7">The sequence shown here is derived from an EMBL/GenBank/DDBJ whole genome shotgun (WGS) entry which is preliminary data.</text>
</comment>
<dbReference type="InterPro" id="IPR018303">
    <property type="entry name" value="ATPase_P-typ_P_site"/>
</dbReference>
<dbReference type="Proteomes" id="UP001147782">
    <property type="component" value="Unassembled WGS sequence"/>
</dbReference>
<dbReference type="InterPro" id="IPR023214">
    <property type="entry name" value="HAD_sf"/>
</dbReference>
<keyword evidence="4 6" id="KW-1133">Transmembrane helix</keyword>
<evidence type="ECO:0000256" key="5">
    <source>
        <dbReference type="ARBA" id="ARBA00023136"/>
    </source>
</evidence>
<dbReference type="OrthoDB" id="432719at2759"/>
<evidence type="ECO:0000256" key="4">
    <source>
        <dbReference type="ARBA" id="ARBA00022989"/>
    </source>
</evidence>
<keyword evidence="2 6" id="KW-0812">Transmembrane</keyword>
<dbReference type="InterPro" id="IPR023299">
    <property type="entry name" value="ATPase_P-typ_cyto_dom_N"/>
</dbReference>
<reference evidence="7" key="1">
    <citation type="submission" date="2022-11" db="EMBL/GenBank/DDBJ databases">
        <authorList>
            <person name="Petersen C."/>
        </authorList>
    </citation>
    <scope>NUCLEOTIDE SEQUENCE</scope>
    <source>
        <strain evidence="7">IBT 29864</strain>
    </source>
</reference>
<dbReference type="PANTHER" id="PTHR46594:SF4">
    <property type="entry name" value="P-TYPE CATION-TRANSPORTING ATPASE"/>
    <property type="match status" value="1"/>
</dbReference>
<dbReference type="Gene3D" id="3.40.1110.10">
    <property type="entry name" value="Calcium-transporting ATPase, cytoplasmic domain N"/>
    <property type="match status" value="1"/>
</dbReference>